<dbReference type="PROSITE" id="PS51077">
    <property type="entry name" value="HTH_ICLR"/>
    <property type="match status" value="1"/>
</dbReference>
<dbReference type="EMBL" id="CP060716">
    <property type="protein sequence ID" value="QNN62314.1"/>
    <property type="molecule type" value="Genomic_DNA"/>
</dbReference>
<dbReference type="PANTHER" id="PTHR30136:SF24">
    <property type="entry name" value="HTH-TYPE TRANSCRIPTIONAL REPRESSOR ALLR"/>
    <property type="match status" value="1"/>
</dbReference>
<feature type="domain" description="HTH iclR-type" evidence="4">
    <location>
        <begin position="9"/>
        <end position="70"/>
    </location>
</feature>
<dbReference type="InterPro" id="IPR014757">
    <property type="entry name" value="Tscrpt_reg_IclR_C"/>
</dbReference>
<dbReference type="Pfam" id="PF09339">
    <property type="entry name" value="HTH_IclR"/>
    <property type="match status" value="1"/>
</dbReference>
<accession>A0A7G9S389</accession>
<proteinExistence type="predicted"/>
<dbReference type="Pfam" id="PF01614">
    <property type="entry name" value="IclR_C"/>
    <property type="match status" value="1"/>
</dbReference>
<dbReference type="RefSeq" id="WP_187554785.1">
    <property type="nucleotide sequence ID" value="NZ_JBHSLZ010000001.1"/>
</dbReference>
<dbReference type="InterPro" id="IPR005471">
    <property type="entry name" value="Tscrpt_reg_IclR_N"/>
</dbReference>
<name>A0A7G9S389_9MICO</name>
<dbReference type="SMART" id="SM00346">
    <property type="entry name" value="HTH_ICLR"/>
    <property type="match status" value="1"/>
</dbReference>
<keyword evidence="3" id="KW-0804">Transcription</keyword>
<dbReference type="InterPro" id="IPR036388">
    <property type="entry name" value="WH-like_DNA-bd_sf"/>
</dbReference>
<dbReference type="SUPFAM" id="SSF55781">
    <property type="entry name" value="GAF domain-like"/>
    <property type="match status" value="1"/>
</dbReference>
<keyword evidence="7" id="KW-1185">Reference proteome</keyword>
<dbReference type="InterPro" id="IPR029016">
    <property type="entry name" value="GAF-like_dom_sf"/>
</dbReference>
<dbReference type="GO" id="GO:0003677">
    <property type="term" value="F:DNA binding"/>
    <property type="evidence" value="ECO:0007669"/>
    <property type="project" value="UniProtKB-KW"/>
</dbReference>
<organism evidence="6 7">
    <name type="scientific">Leucobacter denitrificans</name>
    <dbReference type="NCBI Taxonomy" id="683042"/>
    <lineage>
        <taxon>Bacteria</taxon>
        <taxon>Bacillati</taxon>
        <taxon>Actinomycetota</taxon>
        <taxon>Actinomycetes</taxon>
        <taxon>Micrococcales</taxon>
        <taxon>Microbacteriaceae</taxon>
        <taxon>Leucobacter</taxon>
    </lineage>
</organism>
<dbReference type="PROSITE" id="PS51078">
    <property type="entry name" value="ICLR_ED"/>
    <property type="match status" value="1"/>
</dbReference>
<feature type="domain" description="IclR-ED" evidence="5">
    <location>
        <begin position="71"/>
        <end position="249"/>
    </location>
</feature>
<evidence type="ECO:0000256" key="1">
    <source>
        <dbReference type="ARBA" id="ARBA00023015"/>
    </source>
</evidence>
<evidence type="ECO:0000259" key="5">
    <source>
        <dbReference type="PROSITE" id="PS51078"/>
    </source>
</evidence>
<dbReference type="SUPFAM" id="SSF46785">
    <property type="entry name" value="Winged helix' DNA-binding domain"/>
    <property type="match status" value="1"/>
</dbReference>
<dbReference type="InterPro" id="IPR050707">
    <property type="entry name" value="HTH_MetabolicPath_Reg"/>
</dbReference>
<dbReference type="Gene3D" id="1.10.10.10">
    <property type="entry name" value="Winged helix-like DNA-binding domain superfamily/Winged helix DNA-binding domain"/>
    <property type="match status" value="1"/>
</dbReference>
<evidence type="ECO:0000259" key="4">
    <source>
        <dbReference type="PROSITE" id="PS51077"/>
    </source>
</evidence>
<dbReference type="KEGG" id="ldn:H9L06_08515"/>
<keyword evidence="1" id="KW-0805">Transcription regulation</keyword>
<sequence length="254" mass="27806">MQTSRAKGVDSARRVLQILLSFSESSPEVTVESISTQFGISVPSAYRYISLLRELYLIEETGRGAYSLTPQMFRLASVAESSIDIGNLGMPVVNRLVGETHETVLILRRIGDSAVCVASSQPDKQATISFLQGHLMPLHRGAGSKVLLAATQIEEQRKYLAHLEERLGPDWGEELKSELSAIRKQHFAISSAEVDEGIYAVAAPIVVEGRTVAALSIAGLEFRLSEERRGELLQKVREGAREISDMMSIPQVVA</sequence>
<dbReference type="InterPro" id="IPR036390">
    <property type="entry name" value="WH_DNA-bd_sf"/>
</dbReference>
<evidence type="ECO:0000256" key="2">
    <source>
        <dbReference type="ARBA" id="ARBA00023125"/>
    </source>
</evidence>
<evidence type="ECO:0000313" key="6">
    <source>
        <dbReference type="EMBL" id="QNN62314.1"/>
    </source>
</evidence>
<dbReference type="GO" id="GO:0003700">
    <property type="term" value="F:DNA-binding transcription factor activity"/>
    <property type="evidence" value="ECO:0007669"/>
    <property type="project" value="TreeGrafter"/>
</dbReference>
<evidence type="ECO:0000313" key="7">
    <source>
        <dbReference type="Proteomes" id="UP000515934"/>
    </source>
</evidence>
<reference evidence="6 7" key="1">
    <citation type="submission" date="2020-08" db="EMBL/GenBank/DDBJ databases">
        <title>Genome sequence of Leucobacter denitrificans KACC 14055T.</title>
        <authorList>
            <person name="Hyun D.-W."/>
            <person name="Bae J.-W."/>
        </authorList>
    </citation>
    <scope>NUCLEOTIDE SEQUENCE [LARGE SCALE GENOMIC DNA]</scope>
    <source>
        <strain evidence="6 7">KACC 14055</strain>
    </source>
</reference>
<keyword evidence="2" id="KW-0238">DNA-binding</keyword>
<dbReference type="Gene3D" id="3.30.450.40">
    <property type="match status" value="1"/>
</dbReference>
<dbReference type="Proteomes" id="UP000515934">
    <property type="component" value="Chromosome"/>
</dbReference>
<gene>
    <name evidence="6" type="ORF">H9L06_08515</name>
</gene>
<dbReference type="GO" id="GO:0045892">
    <property type="term" value="P:negative regulation of DNA-templated transcription"/>
    <property type="evidence" value="ECO:0007669"/>
    <property type="project" value="TreeGrafter"/>
</dbReference>
<dbReference type="PANTHER" id="PTHR30136">
    <property type="entry name" value="HELIX-TURN-HELIX TRANSCRIPTIONAL REGULATOR, ICLR FAMILY"/>
    <property type="match status" value="1"/>
</dbReference>
<dbReference type="AlphaFoldDB" id="A0A7G9S389"/>
<protein>
    <submittedName>
        <fullName evidence="6">IclR family transcriptional regulator</fullName>
    </submittedName>
</protein>
<evidence type="ECO:0000256" key="3">
    <source>
        <dbReference type="ARBA" id="ARBA00023163"/>
    </source>
</evidence>